<evidence type="ECO:0000313" key="2">
    <source>
        <dbReference type="Proteomes" id="UP000064920"/>
    </source>
</evidence>
<dbReference type="PANTHER" id="PTHR16026">
    <property type="entry name" value="CARTILAGE ACIDIC PROTEIN 1"/>
    <property type="match status" value="1"/>
</dbReference>
<dbReference type="Pfam" id="PF13517">
    <property type="entry name" value="FG-GAP_3"/>
    <property type="match status" value="1"/>
</dbReference>
<dbReference type="KEGG" id="cmar:IMCC12053_247"/>
<dbReference type="SUPFAM" id="SSF69318">
    <property type="entry name" value="Integrin alpha N-terminal domain"/>
    <property type="match status" value="1"/>
</dbReference>
<dbReference type="PATRIC" id="fig|1397108.4.peg.258"/>
<evidence type="ECO:0000313" key="1">
    <source>
        <dbReference type="EMBL" id="ALI54197.1"/>
    </source>
</evidence>
<dbReference type="Pfam" id="PF07593">
    <property type="entry name" value="UnbV_ASPIC"/>
    <property type="match status" value="1"/>
</dbReference>
<dbReference type="Proteomes" id="UP000064920">
    <property type="component" value="Chromosome"/>
</dbReference>
<dbReference type="InterPro" id="IPR011519">
    <property type="entry name" value="UnbV_ASPIC"/>
</dbReference>
<reference evidence="2" key="1">
    <citation type="submission" date="2015-05" db="EMBL/GenBank/DDBJ databases">
        <authorList>
            <person name="Oh H.-M."/>
            <person name="Yang J.-A."/>
            <person name="Cho J.-C."/>
            <person name="Kang I."/>
        </authorList>
    </citation>
    <scope>NUCLEOTIDE SEQUENCE [LARGE SCALE GENOMIC DNA]</scope>
    <source>
        <strain evidence="2">IMCC 12053</strain>
    </source>
</reference>
<dbReference type="STRING" id="1397108.IMCC12053_247"/>
<proteinExistence type="predicted"/>
<accession>A0A0N7HI45</accession>
<sequence>MMRQTFMTTATALGCLTACVAYADTTISYQNRSDALPPHAYTGGWEHFVGGGVAILDCNADGLPDMFAAGGTSPASLMINRSPRGGALRFERGALDEITGVTGAYPIDIDSDGQLDLAVLRVGANMLLKGGPECTFEDATAAWGFDGGDRWTTAFSATWEAGQTRPTLFFGNYVDRDNPDGPFEACDSNELHRSTPSGWDKTLLDPGFCTLSALMSKGARGATMLRLSNDRHYYVTGGYEQLYDLGLNRFLGEEDGWEKVSLWGMGIAERDIDGDEIPDVVLTSMGDQLLQFGMADGSYIAAPYDIGTYAQRPHVGDDGRASTGWHAAWGDIDNDTDADLFIAKGNVEQMPSNAARDPNNLLVQGDDGRFTERSVAAGVASLEKSRGAGLVDLNADGALDLVVVNRGAPMELYQNTTPETGTYLDVSLYQVGSNSHAVGATVEILTNRGLQVQEITIGGGHASGQSVPLHFGLGQAEKAQVRVIWPDGEQSDWVEVTPLERWIELSR</sequence>
<keyword evidence="2" id="KW-1185">Reference proteome</keyword>
<organism evidence="1 2">
    <name type="scientific">Celeribacter marinus</name>
    <dbReference type="NCBI Taxonomy" id="1397108"/>
    <lineage>
        <taxon>Bacteria</taxon>
        <taxon>Pseudomonadati</taxon>
        <taxon>Pseudomonadota</taxon>
        <taxon>Alphaproteobacteria</taxon>
        <taxon>Rhodobacterales</taxon>
        <taxon>Roseobacteraceae</taxon>
        <taxon>Celeribacter</taxon>
    </lineage>
</organism>
<dbReference type="PANTHER" id="PTHR16026:SF0">
    <property type="entry name" value="CARTILAGE ACIDIC PROTEIN 1"/>
    <property type="match status" value="1"/>
</dbReference>
<dbReference type="InterPro" id="IPR028994">
    <property type="entry name" value="Integrin_alpha_N"/>
</dbReference>
<dbReference type="InterPro" id="IPR013517">
    <property type="entry name" value="FG-GAP"/>
</dbReference>
<keyword evidence="1" id="KW-0401">Integrin</keyword>
<dbReference type="PROSITE" id="PS51257">
    <property type="entry name" value="PROKAR_LIPOPROTEIN"/>
    <property type="match status" value="1"/>
</dbReference>
<dbReference type="GO" id="GO:0007229">
    <property type="term" value="P:integrin-mediated signaling pathway"/>
    <property type="evidence" value="ECO:0007669"/>
    <property type="project" value="UniProtKB-KW"/>
</dbReference>
<dbReference type="EMBL" id="CP012023">
    <property type="protein sequence ID" value="ALI54197.1"/>
    <property type="molecule type" value="Genomic_DNA"/>
</dbReference>
<gene>
    <name evidence="1" type="ORF">IMCC12053_247</name>
</gene>
<name>A0A0N7HI45_9RHOB</name>
<dbReference type="Gene3D" id="2.130.10.130">
    <property type="entry name" value="Integrin alpha, N-terminal"/>
    <property type="match status" value="1"/>
</dbReference>
<dbReference type="InterPro" id="IPR027039">
    <property type="entry name" value="Crtac1"/>
</dbReference>
<dbReference type="AlphaFoldDB" id="A0A0N7HI45"/>
<protein>
    <submittedName>
        <fullName evidence="1">Integrins alpha chain:ASPIC/UnbV</fullName>
    </submittedName>
</protein>